<feature type="domain" description="Pentatricopeptide repeat-containing protein-mitochondrial" evidence="7">
    <location>
        <begin position="314"/>
        <end position="443"/>
    </location>
</feature>
<dbReference type="InterPro" id="IPR002885">
    <property type="entry name" value="PPR_rpt"/>
</dbReference>
<dbReference type="Pfam" id="PF23276">
    <property type="entry name" value="TPR_24"/>
    <property type="match status" value="1"/>
</dbReference>
<dbReference type="InterPro" id="IPR011990">
    <property type="entry name" value="TPR-like_helical_dom_sf"/>
</dbReference>
<comment type="function">
    <text evidence="3">Regulates mitochondrial small subunit maturation by controlling 15S rRNA 5'-end processing. Localizes to the 5' precursor of the 15S rRNA in a position that is subsequently occupied by mS47 in the mature yeast mtSSU. Uses structure and sequence-specific RNA recognition, binding to a single-stranded region of the precursor and specifically recognizing bases -6 to -1. The exchange of Ccm1 for mS47 is coupled to the irreversible removal of precursor rRNA that is accompanied by conformational changes of the mitoribosomal proteins uS5m and mS26. These conformational changes signal completion of 5'-end rRNA processing through protection of the mature 5'-end of the 15S rRNA and stabilization of mS47. The removal of the 5' precursor together with the dissociation of Ccm1 may be catalyzed by the 5'-3' exoribonuclease Pet127. Involved in the specific removal of group I introns in mitochondrial encoded transcripts.</text>
</comment>
<evidence type="ECO:0000256" key="4">
    <source>
        <dbReference type="ARBA" id="ARBA00044511"/>
    </source>
</evidence>
<feature type="region of interest" description="Disordered" evidence="6">
    <location>
        <begin position="45"/>
        <end position="89"/>
    </location>
</feature>
<evidence type="ECO:0000313" key="9">
    <source>
        <dbReference type="Proteomes" id="UP000799444"/>
    </source>
</evidence>
<dbReference type="AlphaFoldDB" id="A0A9P4QW66"/>
<reference evidence="8" key="1">
    <citation type="journal article" date="2020" name="Stud. Mycol.">
        <title>101 Dothideomycetes genomes: a test case for predicting lifestyles and emergence of pathogens.</title>
        <authorList>
            <person name="Haridas S."/>
            <person name="Albert R."/>
            <person name="Binder M."/>
            <person name="Bloem J."/>
            <person name="Labutti K."/>
            <person name="Salamov A."/>
            <person name="Andreopoulos B."/>
            <person name="Baker S."/>
            <person name="Barry K."/>
            <person name="Bills G."/>
            <person name="Bluhm B."/>
            <person name="Cannon C."/>
            <person name="Castanera R."/>
            <person name="Culley D."/>
            <person name="Daum C."/>
            <person name="Ezra D."/>
            <person name="Gonzalez J."/>
            <person name="Henrissat B."/>
            <person name="Kuo A."/>
            <person name="Liang C."/>
            <person name="Lipzen A."/>
            <person name="Lutzoni F."/>
            <person name="Magnuson J."/>
            <person name="Mondo S."/>
            <person name="Nolan M."/>
            <person name="Ohm R."/>
            <person name="Pangilinan J."/>
            <person name="Park H.-J."/>
            <person name="Ramirez L."/>
            <person name="Alfaro M."/>
            <person name="Sun H."/>
            <person name="Tritt A."/>
            <person name="Yoshinaga Y."/>
            <person name="Zwiers L.-H."/>
            <person name="Turgeon B."/>
            <person name="Goodwin S."/>
            <person name="Spatafora J."/>
            <person name="Crous P."/>
            <person name="Grigoriev I."/>
        </authorList>
    </citation>
    <scope>NUCLEOTIDE SEQUENCE</scope>
    <source>
        <strain evidence="8">CBS 125425</strain>
    </source>
</reference>
<feature type="repeat" description="PPR" evidence="5">
    <location>
        <begin position="346"/>
        <end position="380"/>
    </location>
</feature>
<dbReference type="PANTHER" id="PTHR47936">
    <property type="entry name" value="PPR_LONG DOMAIN-CONTAINING PROTEIN"/>
    <property type="match status" value="1"/>
</dbReference>
<accession>A0A9P4QW66</accession>
<dbReference type="InterPro" id="IPR057027">
    <property type="entry name" value="TPR_mt"/>
</dbReference>
<feature type="compositionally biased region" description="Polar residues" evidence="6">
    <location>
        <begin position="55"/>
        <end position="66"/>
    </location>
</feature>
<feature type="repeat" description="PPR" evidence="5">
    <location>
        <begin position="488"/>
        <end position="522"/>
    </location>
</feature>
<comment type="similarity">
    <text evidence="1">Belongs to the CCM1 family.</text>
</comment>
<evidence type="ECO:0000256" key="6">
    <source>
        <dbReference type="SAM" id="MobiDB-lite"/>
    </source>
</evidence>
<keyword evidence="9" id="KW-1185">Reference proteome</keyword>
<name>A0A9P4QW66_9PLEO</name>
<dbReference type="EMBL" id="ML996181">
    <property type="protein sequence ID" value="KAF2732214.1"/>
    <property type="molecule type" value="Genomic_DNA"/>
</dbReference>
<proteinExistence type="inferred from homology"/>
<organism evidence="8 9">
    <name type="scientific">Polyplosphaeria fusca</name>
    <dbReference type="NCBI Taxonomy" id="682080"/>
    <lineage>
        <taxon>Eukaryota</taxon>
        <taxon>Fungi</taxon>
        <taxon>Dikarya</taxon>
        <taxon>Ascomycota</taxon>
        <taxon>Pezizomycotina</taxon>
        <taxon>Dothideomycetes</taxon>
        <taxon>Pleosporomycetidae</taxon>
        <taxon>Pleosporales</taxon>
        <taxon>Tetraplosphaeriaceae</taxon>
        <taxon>Polyplosphaeria</taxon>
    </lineage>
</organism>
<feature type="region of interest" description="Disordered" evidence="6">
    <location>
        <begin position="575"/>
        <end position="602"/>
    </location>
</feature>
<dbReference type="OrthoDB" id="747253at2759"/>
<dbReference type="NCBIfam" id="TIGR00756">
    <property type="entry name" value="PPR"/>
    <property type="match status" value="1"/>
</dbReference>
<dbReference type="Pfam" id="PF01535">
    <property type="entry name" value="PPR"/>
    <property type="match status" value="1"/>
</dbReference>
<evidence type="ECO:0000256" key="3">
    <source>
        <dbReference type="ARBA" id="ARBA00044493"/>
    </source>
</evidence>
<evidence type="ECO:0000259" key="7">
    <source>
        <dbReference type="Pfam" id="PF23276"/>
    </source>
</evidence>
<evidence type="ECO:0000313" key="8">
    <source>
        <dbReference type="EMBL" id="KAF2732214.1"/>
    </source>
</evidence>
<protein>
    <recommendedName>
        <fullName evidence="7">Pentatricopeptide repeat-containing protein-mitochondrial domain-containing protein</fullName>
    </recommendedName>
</protein>
<keyword evidence="2" id="KW-0677">Repeat</keyword>
<dbReference type="Gene3D" id="1.25.40.10">
    <property type="entry name" value="Tetratricopeptide repeat domain"/>
    <property type="match status" value="3"/>
</dbReference>
<dbReference type="GO" id="GO:0031930">
    <property type="term" value="P:mitochondria-nucleus signaling pathway"/>
    <property type="evidence" value="ECO:0007669"/>
    <property type="project" value="TreeGrafter"/>
</dbReference>
<dbReference type="Proteomes" id="UP000799444">
    <property type="component" value="Unassembled WGS sequence"/>
</dbReference>
<dbReference type="PANTHER" id="PTHR47936:SF1">
    <property type="entry name" value="PENTATRICOPEPTIDE REPEAT-CONTAINING PROTEIN GUN1, CHLOROPLASTIC"/>
    <property type="match status" value="1"/>
</dbReference>
<feature type="repeat" description="PPR" evidence="5">
    <location>
        <begin position="453"/>
        <end position="487"/>
    </location>
</feature>
<gene>
    <name evidence="8" type="ORF">EJ04DRAFT_470584</name>
</gene>
<evidence type="ECO:0000256" key="5">
    <source>
        <dbReference type="PROSITE-ProRule" id="PRU00708"/>
    </source>
</evidence>
<evidence type="ECO:0000256" key="2">
    <source>
        <dbReference type="ARBA" id="ARBA00022737"/>
    </source>
</evidence>
<sequence length="602" mass="67415">MASQPVVLDGLWRCLCPSFQTSSLALRVTSLSRALCLVSSTHPTTIAPPARTRSHSTALSSPRSTTPKPPIYDHHRTPNHKAKAAGRDGEQLVRLSTSQLYELLRNDARKGRHWEVFNIVKFLLKNRRERPNSELYSAILRSYASAEGGTAGKLHKVLEEMAEEGIPLDEQGCHNVLEALAVHPDYLLRDEILKRLRDSWFTLNTRGQNMVVAGLLRERSFEQALQRIDEMVANTTRVEPWVYDMAIYLLLDHGEVDEAYQLLLMRESNCPTSISYTLWQTLLECASNMQQPEAVKHVWNTQVVHGYLKPSNDTCINILNVAAHSGDAKLATDVFRVLAERGIKFDLHHYEALLEAYLKAEDLSSALSIVVVMRESGLKMDEASLHPLQVFLRRDEKRPMQAFEILQDMEHSGRKVPTAAVNICLLASVHLLRLEEAIEIYKALHTVSRDGPTTTTFNILFKGCHQAGRKALAMFLASEMTQLRLKPDALTYDRLVHVCCESGDIEDAFAYYEEMRSEGFHGRRGMYRMLVEKGLEAGDVRTMALLKDMEKAGHVPDRHAVAAVHEKFDAQLEMPGYAGGSAGPPSLASESRLEAPAVQSGA</sequence>
<comment type="subunit">
    <text evidence="4">Binds to mitochondrial small subunit 15S rRNA.</text>
</comment>
<evidence type="ECO:0000256" key="1">
    <source>
        <dbReference type="ARBA" id="ARBA00006192"/>
    </source>
</evidence>
<dbReference type="PROSITE" id="PS51375">
    <property type="entry name" value="PPR"/>
    <property type="match status" value="3"/>
</dbReference>
<comment type="caution">
    <text evidence="8">The sequence shown here is derived from an EMBL/GenBank/DDBJ whole genome shotgun (WGS) entry which is preliminary data.</text>
</comment>